<dbReference type="AlphaFoldDB" id="A0A4Y2QJT8"/>
<dbReference type="EMBL" id="BGPR01221556">
    <property type="protein sequence ID" value="GBN63584.1"/>
    <property type="molecule type" value="Genomic_DNA"/>
</dbReference>
<gene>
    <name evidence="2" type="ORF">AVEN_214978_1</name>
    <name evidence="3" type="ORF">AVEN_251819_1</name>
</gene>
<sequence length="108" mass="12633">MGRPRRRKESTKTPRHSRKRRREGGAEEDQWHAEEPPTPQDNRDDMEKKIITTAKKGERQRPKEVEVASRPTWMEKRGEVHSIQAGLNRVLQERGHLQVMASRSRSTA</sequence>
<evidence type="ECO:0000256" key="1">
    <source>
        <dbReference type="SAM" id="MobiDB-lite"/>
    </source>
</evidence>
<dbReference type="OrthoDB" id="6437292at2759"/>
<feature type="compositionally biased region" description="Basic and acidic residues" evidence="1">
    <location>
        <begin position="23"/>
        <end position="48"/>
    </location>
</feature>
<proteinExistence type="predicted"/>
<evidence type="ECO:0000313" key="4">
    <source>
        <dbReference type="Proteomes" id="UP000499080"/>
    </source>
</evidence>
<name>A0A4Y2QJT8_ARAVE</name>
<comment type="caution">
    <text evidence="2">The sequence shown here is derived from an EMBL/GenBank/DDBJ whole genome shotgun (WGS) entry which is preliminary data.</text>
</comment>
<organism evidence="2 4">
    <name type="scientific">Araneus ventricosus</name>
    <name type="common">Orbweaver spider</name>
    <name type="synonym">Epeira ventricosa</name>
    <dbReference type="NCBI Taxonomy" id="182803"/>
    <lineage>
        <taxon>Eukaryota</taxon>
        <taxon>Metazoa</taxon>
        <taxon>Ecdysozoa</taxon>
        <taxon>Arthropoda</taxon>
        <taxon>Chelicerata</taxon>
        <taxon>Arachnida</taxon>
        <taxon>Araneae</taxon>
        <taxon>Araneomorphae</taxon>
        <taxon>Entelegynae</taxon>
        <taxon>Araneoidea</taxon>
        <taxon>Araneidae</taxon>
        <taxon>Araneus</taxon>
    </lineage>
</organism>
<evidence type="ECO:0000313" key="2">
    <source>
        <dbReference type="EMBL" id="GBN63563.1"/>
    </source>
</evidence>
<evidence type="ECO:0000313" key="3">
    <source>
        <dbReference type="EMBL" id="GBN63584.1"/>
    </source>
</evidence>
<dbReference type="EMBL" id="BGPR01221547">
    <property type="protein sequence ID" value="GBN63563.1"/>
    <property type="molecule type" value="Genomic_DNA"/>
</dbReference>
<protein>
    <submittedName>
        <fullName evidence="2">Uncharacterized protein</fullName>
    </submittedName>
</protein>
<accession>A0A4Y2QJT8</accession>
<feature type="region of interest" description="Disordered" evidence="1">
    <location>
        <begin position="1"/>
        <end position="48"/>
    </location>
</feature>
<dbReference type="Proteomes" id="UP000499080">
    <property type="component" value="Unassembled WGS sequence"/>
</dbReference>
<keyword evidence="4" id="KW-1185">Reference proteome</keyword>
<feature type="compositionally biased region" description="Basic residues" evidence="1">
    <location>
        <begin position="1"/>
        <end position="22"/>
    </location>
</feature>
<reference evidence="2 4" key="1">
    <citation type="journal article" date="2019" name="Sci. Rep.">
        <title>Orb-weaving spider Araneus ventricosus genome elucidates the spidroin gene catalogue.</title>
        <authorList>
            <person name="Kono N."/>
            <person name="Nakamura H."/>
            <person name="Ohtoshi R."/>
            <person name="Moran D.A.P."/>
            <person name="Shinohara A."/>
            <person name="Yoshida Y."/>
            <person name="Fujiwara M."/>
            <person name="Mori M."/>
            <person name="Tomita M."/>
            <person name="Arakawa K."/>
        </authorList>
    </citation>
    <scope>NUCLEOTIDE SEQUENCE [LARGE SCALE GENOMIC DNA]</scope>
</reference>